<sequence>MDGEVYFMFSKEEIVKSAEPFRLSLVLKFLRQRPSLDAIRLFIKNRWGLSGIAVVSAMRKPYNVFVRLTSEKDFNKVFSREVCDIDGVAYRPFHCTPEFSNEEEQPVVLVWIFLPGLAPNFYHPSILKSLTALIGNYIRSDNPTRCATRTDGARVCLELDVDKSLLSSYWIGASSCPTSRMQEVVYETMSVFCTKCKIQGHNLSTCKNDISRKEKERQHARLVYKEVPKQLKVVDPSCSNPMLTDVAVMGTKSKGLDALVLVSVD</sequence>
<dbReference type="PANTHER" id="PTHR31286">
    <property type="entry name" value="GLYCINE-RICH CELL WALL STRUCTURAL PROTEIN 1.8-LIKE"/>
    <property type="match status" value="1"/>
</dbReference>
<evidence type="ECO:0000259" key="1">
    <source>
        <dbReference type="Pfam" id="PF14111"/>
    </source>
</evidence>
<protein>
    <recommendedName>
        <fullName evidence="1">DUF4283 domain-containing protein</fullName>
    </recommendedName>
</protein>
<accession>A0A833SYZ0</accession>
<dbReference type="InterPro" id="IPR040256">
    <property type="entry name" value="At4g02000-like"/>
</dbReference>
<dbReference type="AlphaFoldDB" id="A0A833SYZ0"/>
<gene>
    <name evidence="2" type="ORF">F2P56_030133</name>
</gene>
<dbReference type="PANTHER" id="PTHR31286:SF99">
    <property type="entry name" value="DUF4283 DOMAIN-CONTAINING PROTEIN"/>
    <property type="match status" value="1"/>
</dbReference>
<feature type="domain" description="DUF4283" evidence="1">
    <location>
        <begin position="19"/>
        <end position="88"/>
    </location>
</feature>
<organism evidence="2 3">
    <name type="scientific">Juglans regia</name>
    <name type="common">English walnut</name>
    <dbReference type="NCBI Taxonomy" id="51240"/>
    <lineage>
        <taxon>Eukaryota</taxon>
        <taxon>Viridiplantae</taxon>
        <taxon>Streptophyta</taxon>
        <taxon>Embryophyta</taxon>
        <taxon>Tracheophyta</taxon>
        <taxon>Spermatophyta</taxon>
        <taxon>Magnoliopsida</taxon>
        <taxon>eudicotyledons</taxon>
        <taxon>Gunneridae</taxon>
        <taxon>Pentapetalae</taxon>
        <taxon>rosids</taxon>
        <taxon>fabids</taxon>
        <taxon>Fagales</taxon>
        <taxon>Juglandaceae</taxon>
        <taxon>Juglans</taxon>
    </lineage>
</organism>
<dbReference type="Proteomes" id="UP000619265">
    <property type="component" value="Unassembled WGS sequence"/>
</dbReference>
<proteinExistence type="predicted"/>
<reference evidence="2" key="2">
    <citation type="submission" date="2020-03" db="EMBL/GenBank/DDBJ databases">
        <title>Walnut 2.0.</title>
        <authorList>
            <person name="Marrano A."/>
            <person name="Britton M."/>
            <person name="Zimin A.V."/>
            <person name="Zaini P.A."/>
            <person name="Workman R."/>
            <person name="Puiu D."/>
            <person name="Bianco L."/>
            <person name="Allen B.J."/>
            <person name="Troggio M."/>
            <person name="Leslie C.A."/>
            <person name="Timp W."/>
            <person name="Dendekar A."/>
            <person name="Salzberg S.L."/>
            <person name="Neale D.B."/>
        </authorList>
    </citation>
    <scope>NUCLEOTIDE SEQUENCE</scope>
    <source>
        <tissue evidence="2">Leaves</tissue>
    </source>
</reference>
<dbReference type="EMBL" id="LIHL02000013">
    <property type="protein sequence ID" value="KAF5449716.1"/>
    <property type="molecule type" value="Genomic_DNA"/>
</dbReference>
<comment type="caution">
    <text evidence="2">The sequence shown here is derived from an EMBL/GenBank/DDBJ whole genome shotgun (WGS) entry which is preliminary data.</text>
</comment>
<name>A0A833SYZ0_JUGRE</name>
<dbReference type="InterPro" id="IPR025558">
    <property type="entry name" value="DUF4283"/>
</dbReference>
<dbReference type="Gramene" id="Jr13_16320_p1">
    <property type="protein sequence ID" value="cds.Jr13_16320_p1"/>
    <property type="gene ID" value="Jr13_16320"/>
</dbReference>
<dbReference type="Pfam" id="PF14111">
    <property type="entry name" value="DUF4283"/>
    <property type="match status" value="1"/>
</dbReference>
<reference evidence="2" key="1">
    <citation type="submission" date="2015-10" db="EMBL/GenBank/DDBJ databases">
        <authorList>
            <person name="Martinez-Garcia P.J."/>
            <person name="Crepeau M.W."/>
            <person name="Puiu D."/>
            <person name="Gonzalez-Ibeas D."/>
            <person name="Whalen J."/>
            <person name="Stevens K."/>
            <person name="Paul R."/>
            <person name="Butterfield T."/>
            <person name="Britton M."/>
            <person name="Reagan R."/>
            <person name="Chakraborty S."/>
            <person name="Walawage S.L."/>
            <person name="Vasquez-Gross H.A."/>
            <person name="Cardeno C."/>
            <person name="Famula R."/>
            <person name="Pratt K."/>
            <person name="Kuruganti S."/>
            <person name="Aradhya M.K."/>
            <person name="Leslie C.A."/>
            <person name="Dandekar A.M."/>
            <person name="Salzberg S.L."/>
            <person name="Wegrzyn J.L."/>
            <person name="Langley C.H."/>
            <person name="Neale D.B."/>
        </authorList>
    </citation>
    <scope>NUCLEOTIDE SEQUENCE</scope>
    <source>
        <tissue evidence="2">Leaves</tissue>
    </source>
</reference>
<evidence type="ECO:0000313" key="3">
    <source>
        <dbReference type="Proteomes" id="UP000619265"/>
    </source>
</evidence>
<evidence type="ECO:0000313" key="2">
    <source>
        <dbReference type="EMBL" id="KAF5449716.1"/>
    </source>
</evidence>